<feature type="domain" description="RING-type" evidence="12">
    <location>
        <begin position="359"/>
        <end position="401"/>
    </location>
</feature>
<dbReference type="EMBL" id="JAPEVA010000029">
    <property type="protein sequence ID" value="KAJ4406109.1"/>
    <property type="molecule type" value="Genomic_DNA"/>
</dbReference>
<feature type="compositionally biased region" description="Low complexity" evidence="9">
    <location>
        <begin position="417"/>
        <end position="429"/>
    </location>
</feature>
<comment type="caution">
    <text evidence="13">The sequence shown here is derived from an EMBL/GenBank/DDBJ whole genome shotgun (WGS) entry which is preliminary data.</text>
</comment>
<evidence type="ECO:0000313" key="13">
    <source>
        <dbReference type="EMBL" id="KAJ4406109.1"/>
    </source>
</evidence>
<evidence type="ECO:0000259" key="12">
    <source>
        <dbReference type="PROSITE" id="PS50089"/>
    </source>
</evidence>
<feature type="region of interest" description="Disordered" evidence="9">
    <location>
        <begin position="465"/>
        <end position="531"/>
    </location>
</feature>
<evidence type="ECO:0000256" key="2">
    <source>
        <dbReference type="ARBA" id="ARBA00022692"/>
    </source>
</evidence>
<name>A0A9W9D8X2_9PLEO</name>
<dbReference type="Gene3D" id="3.30.40.10">
    <property type="entry name" value="Zinc/RING finger domain, C3HC4 (zinc finger)"/>
    <property type="match status" value="1"/>
</dbReference>
<accession>A0A9W9D8X2</accession>
<dbReference type="PROSITE" id="PS50089">
    <property type="entry name" value="ZF_RING_2"/>
    <property type="match status" value="1"/>
</dbReference>
<evidence type="ECO:0000256" key="9">
    <source>
        <dbReference type="SAM" id="MobiDB-lite"/>
    </source>
</evidence>
<dbReference type="SUPFAM" id="SSF57850">
    <property type="entry name" value="RING/U-box"/>
    <property type="match status" value="1"/>
</dbReference>
<dbReference type="PANTHER" id="PTHR46539">
    <property type="entry name" value="E3 UBIQUITIN-PROTEIN LIGASE ATL42"/>
    <property type="match status" value="1"/>
</dbReference>
<evidence type="ECO:0000256" key="3">
    <source>
        <dbReference type="ARBA" id="ARBA00022723"/>
    </source>
</evidence>
<keyword evidence="4 8" id="KW-0863">Zinc-finger</keyword>
<comment type="subcellular location">
    <subcellularLocation>
        <location evidence="1">Membrane</location>
    </subcellularLocation>
</comment>
<evidence type="ECO:0000256" key="4">
    <source>
        <dbReference type="ARBA" id="ARBA00022771"/>
    </source>
</evidence>
<dbReference type="GO" id="GO:0008270">
    <property type="term" value="F:zinc ion binding"/>
    <property type="evidence" value="ECO:0007669"/>
    <property type="project" value="UniProtKB-KW"/>
</dbReference>
<evidence type="ECO:0000313" key="14">
    <source>
        <dbReference type="Proteomes" id="UP001140510"/>
    </source>
</evidence>
<dbReference type="InterPro" id="IPR001841">
    <property type="entry name" value="Znf_RING"/>
</dbReference>
<feature type="compositionally biased region" description="Low complexity" evidence="9">
    <location>
        <begin position="512"/>
        <end position="524"/>
    </location>
</feature>
<feature type="signal peptide" evidence="11">
    <location>
        <begin position="1"/>
        <end position="16"/>
    </location>
</feature>
<keyword evidence="2 10" id="KW-0812">Transmembrane</keyword>
<keyword evidence="7 10" id="KW-0472">Membrane</keyword>
<dbReference type="CDD" id="cd16454">
    <property type="entry name" value="RING-H2_PA-TM-RING"/>
    <property type="match status" value="1"/>
</dbReference>
<dbReference type="PANTHER" id="PTHR46539:SF1">
    <property type="entry name" value="E3 UBIQUITIN-PROTEIN LIGASE ATL42"/>
    <property type="match status" value="1"/>
</dbReference>
<evidence type="ECO:0000256" key="10">
    <source>
        <dbReference type="SAM" id="Phobius"/>
    </source>
</evidence>
<dbReference type="InterPro" id="IPR013083">
    <property type="entry name" value="Znf_RING/FYVE/PHD"/>
</dbReference>
<keyword evidence="5" id="KW-0862">Zinc</keyword>
<dbReference type="GO" id="GO:0016020">
    <property type="term" value="C:membrane"/>
    <property type="evidence" value="ECO:0007669"/>
    <property type="project" value="UniProtKB-SubCell"/>
</dbReference>
<feature type="compositionally biased region" description="Polar residues" evidence="9">
    <location>
        <begin position="470"/>
        <end position="481"/>
    </location>
</feature>
<feature type="compositionally biased region" description="Low complexity" evidence="9">
    <location>
        <begin position="301"/>
        <end position="316"/>
    </location>
</feature>
<keyword evidence="11" id="KW-0732">Signal</keyword>
<feature type="transmembrane region" description="Helical" evidence="10">
    <location>
        <begin position="195"/>
        <end position="221"/>
    </location>
</feature>
<proteinExistence type="predicted"/>
<dbReference type="OrthoDB" id="8062037at2759"/>
<evidence type="ECO:0000256" key="7">
    <source>
        <dbReference type="ARBA" id="ARBA00023136"/>
    </source>
</evidence>
<feature type="region of interest" description="Disordered" evidence="9">
    <location>
        <begin position="407"/>
        <end position="434"/>
    </location>
</feature>
<evidence type="ECO:0000256" key="1">
    <source>
        <dbReference type="ARBA" id="ARBA00004370"/>
    </source>
</evidence>
<reference evidence="13" key="1">
    <citation type="submission" date="2022-10" db="EMBL/GenBank/DDBJ databases">
        <title>Tapping the CABI collections for fungal endophytes: first genome assemblies for Collariella, Neodidymelliopsis, Ascochyta clinopodiicola, Didymella pomorum, Didymosphaeria variabile, Neocosmospora piperis and Neocucurbitaria cava.</title>
        <authorList>
            <person name="Hill R."/>
        </authorList>
    </citation>
    <scope>NUCLEOTIDE SEQUENCE</scope>
    <source>
        <strain evidence="13">IMI 355091</strain>
    </source>
</reference>
<evidence type="ECO:0000256" key="5">
    <source>
        <dbReference type="ARBA" id="ARBA00022833"/>
    </source>
</evidence>
<evidence type="ECO:0000256" key="11">
    <source>
        <dbReference type="SAM" id="SignalP"/>
    </source>
</evidence>
<dbReference type="SMART" id="SM00184">
    <property type="entry name" value="RING"/>
    <property type="match status" value="1"/>
</dbReference>
<keyword evidence="3" id="KW-0479">Metal-binding</keyword>
<dbReference type="Proteomes" id="UP001140510">
    <property type="component" value="Unassembled WGS sequence"/>
</dbReference>
<evidence type="ECO:0000256" key="8">
    <source>
        <dbReference type="PROSITE-ProRule" id="PRU00175"/>
    </source>
</evidence>
<feature type="region of interest" description="Disordered" evidence="9">
    <location>
        <begin position="301"/>
        <end position="329"/>
    </location>
</feature>
<feature type="chain" id="PRO_5040781026" description="RING-type domain-containing protein" evidence="11">
    <location>
        <begin position="17"/>
        <end position="531"/>
    </location>
</feature>
<keyword evidence="6 10" id="KW-1133">Transmembrane helix</keyword>
<keyword evidence="14" id="KW-1185">Reference proteome</keyword>
<organism evidence="13 14">
    <name type="scientific">Didymella pomorum</name>
    <dbReference type="NCBI Taxonomy" id="749634"/>
    <lineage>
        <taxon>Eukaryota</taxon>
        <taxon>Fungi</taxon>
        <taxon>Dikarya</taxon>
        <taxon>Ascomycota</taxon>
        <taxon>Pezizomycotina</taxon>
        <taxon>Dothideomycetes</taxon>
        <taxon>Pleosporomycetidae</taxon>
        <taxon>Pleosporales</taxon>
        <taxon>Pleosporineae</taxon>
        <taxon>Didymellaceae</taxon>
        <taxon>Didymella</taxon>
    </lineage>
</organism>
<protein>
    <recommendedName>
        <fullName evidence="12">RING-type domain-containing protein</fullName>
    </recommendedName>
</protein>
<evidence type="ECO:0000256" key="6">
    <source>
        <dbReference type="ARBA" id="ARBA00022989"/>
    </source>
</evidence>
<gene>
    <name evidence="13" type="ORF">N0V91_004780</name>
</gene>
<dbReference type="Pfam" id="PF13639">
    <property type="entry name" value="zf-RING_2"/>
    <property type="match status" value="1"/>
</dbReference>
<dbReference type="AlphaFoldDB" id="A0A9W9D8X2"/>
<sequence>MLLSTALAVLAAVASASITPSNTSTVNSRYFQGTLPLQGPNNGQQIAELIPLTRQGAQQSIEGNLYRTNGSTVGNISDGEIAYISCNPADYPGFVDAQGIFNQAYGNGNANISGVILYSTVTDYCDYDDDNGNMQNFPVLSMTNKSDSAAVLDQIDDLAVHMKYFVQVQGRGNNNGGNGNNYQQQNPLGPSPSTAVAMIILYSITGIITALFLIIILTGAIRAHRHPERYGPRNVLGRPRQSRAKGLGRAILDTIPIIKFGEKEPAKPTDVELGSTSEARNIDGTDNTVAAAAVPAAVTTTATEASNTETTAPTTETTREVPPTPAMTEQPEGISAAIAPAVAAGAGATEASSEDTLGCTICTEDFEKGQDIRVLPCDHKFHPECVDPWLLNVSGTCPLCRVDLRPTKTNESSTSQAEELAPPLNPEAESSSHRRTHLRDILFFRSHPDAPAEDRISALRRLREQRRNQSGDVAEGNTNASAEDVARGDRRSRRISTRLSDVFSGRTRRGTSPSQAGSSPSQPGNTGGSTA</sequence>